<dbReference type="InterPro" id="IPR003439">
    <property type="entry name" value="ABC_transporter-like_ATP-bd"/>
</dbReference>
<comment type="subcellular location">
    <subcellularLocation>
        <location evidence="1">Cell membrane</location>
        <topology evidence="1">Peripheral membrane protein</topology>
    </subcellularLocation>
</comment>
<dbReference type="GO" id="GO:0016887">
    <property type="term" value="F:ATP hydrolysis activity"/>
    <property type="evidence" value="ECO:0007669"/>
    <property type="project" value="InterPro"/>
</dbReference>
<dbReference type="PANTHER" id="PTHR42711">
    <property type="entry name" value="ABC TRANSPORTER ATP-BINDING PROTEIN"/>
    <property type="match status" value="1"/>
</dbReference>
<dbReference type="Pfam" id="PF00005">
    <property type="entry name" value="ABC_tran"/>
    <property type="match status" value="1"/>
</dbReference>
<gene>
    <name evidence="7" type="ORF">Amac_088600</name>
</gene>
<feature type="domain" description="ABC transporter" evidence="6">
    <location>
        <begin position="4"/>
        <end position="255"/>
    </location>
</feature>
<accession>A0A5M3X8U9</accession>
<dbReference type="SUPFAM" id="SSF52540">
    <property type="entry name" value="P-loop containing nucleoside triphosphate hydrolases"/>
    <property type="match status" value="1"/>
</dbReference>
<evidence type="ECO:0000313" key="7">
    <source>
        <dbReference type="EMBL" id="GES15263.1"/>
    </source>
</evidence>
<evidence type="ECO:0000259" key="6">
    <source>
        <dbReference type="PROSITE" id="PS50893"/>
    </source>
</evidence>
<dbReference type="InterPro" id="IPR050763">
    <property type="entry name" value="ABC_transporter_ATP-binding"/>
</dbReference>
<keyword evidence="8" id="KW-1185">Reference proteome</keyword>
<dbReference type="Gene3D" id="3.40.50.300">
    <property type="entry name" value="P-loop containing nucleotide triphosphate hydrolases"/>
    <property type="match status" value="1"/>
</dbReference>
<proteinExistence type="predicted"/>
<keyword evidence="5" id="KW-0046">Antibiotic resistance</keyword>
<dbReference type="GO" id="GO:0005886">
    <property type="term" value="C:plasma membrane"/>
    <property type="evidence" value="ECO:0007669"/>
    <property type="project" value="UniProtKB-SubCell"/>
</dbReference>
<keyword evidence="3" id="KW-0547">Nucleotide-binding</keyword>
<dbReference type="InterPro" id="IPR027417">
    <property type="entry name" value="P-loop_NTPase"/>
</dbReference>
<dbReference type="OrthoDB" id="9804819at2"/>
<reference evidence="7 8" key="1">
    <citation type="submission" date="2019-10" db="EMBL/GenBank/DDBJ databases">
        <title>Whole genome shotgun sequence of Acrocarpospora macrocephala NBRC 16266.</title>
        <authorList>
            <person name="Ichikawa N."/>
            <person name="Kimura A."/>
            <person name="Kitahashi Y."/>
            <person name="Komaki H."/>
            <person name="Oguchi A."/>
        </authorList>
    </citation>
    <scope>NUCLEOTIDE SEQUENCE [LARGE SCALE GENOMIC DNA]</scope>
    <source>
        <strain evidence="7 8">NBRC 16266</strain>
    </source>
</reference>
<dbReference type="SMART" id="SM00382">
    <property type="entry name" value="AAA"/>
    <property type="match status" value="1"/>
</dbReference>
<keyword evidence="4 7" id="KW-0067">ATP-binding</keyword>
<dbReference type="RefSeq" id="WP_155360400.1">
    <property type="nucleotide sequence ID" value="NZ_BAAAHL010000001.1"/>
</dbReference>
<name>A0A5M3X8U9_9ACTN</name>
<dbReference type="GO" id="GO:0046677">
    <property type="term" value="P:response to antibiotic"/>
    <property type="evidence" value="ECO:0007669"/>
    <property type="project" value="UniProtKB-KW"/>
</dbReference>
<dbReference type="Proteomes" id="UP000331127">
    <property type="component" value="Unassembled WGS sequence"/>
</dbReference>
<dbReference type="GO" id="GO:0005524">
    <property type="term" value="F:ATP binding"/>
    <property type="evidence" value="ECO:0007669"/>
    <property type="project" value="UniProtKB-KW"/>
</dbReference>
<evidence type="ECO:0000256" key="1">
    <source>
        <dbReference type="ARBA" id="ARBA00004202"/>
    </source>
</evidence>
<dbReference type="InterPro" id="IPR003593">
    <property type="entry name" value="AAA+_ATPase"/>
</dbReference>
<sequence length="323" mass="35263">MSVIAVRELSRHYRVRISGERSGPRRLLRPRLSTVPAVQDVSFAVDAGEIVGFVGPNGAGKTTVLKCLSGVLHPTSGAIDVLGFTPHQRQRDFLKRITLVMGQRNQLLWDLPAWDSFLANQAIYSIGAAEFRATTDELTELLSLGSVLHKPVRQLSLGERARCELAAAMLHRPAVLFLDEPTLGLDFDAQDAVRSFVRDYVRRHAATVLLTSHYLDDITSLASRVLIIGSGRIAYDGALGDLVGFEHEERVLTVQMETAEPVTVPGVDSLRQDGTTVVIRASRAEASAVAAHILNHYPVRDISIAGPPLDDVLRKKITKAARA</sequence>
<protein>
    <submittedName>
        <fullName evidence="7">ABC transporter ATP-binding protein</fullName>
    </submittedName>
</protein>
<evidence type="ECO:0000313" key="8">
    <source>
        <dbReference type="Proteomes" id="UP000331127"/>
    </source>
</evidence>
<organism evidence="7 8">
    <name type="scientific">Acrocarpospora macrocephala</name>
    <dbReference type="NCBI Taxonomy" id="150177"/>
    <lineage>
        <taxon>Bacteria</taxon>
        <taxon>Bacillati</taxon>
        <taxon>Actinomycetota</taxon>
        <taxon>Actinomycetes</taxon>
        <taxon>Streptosporangiales</taxon>
        <taxon>Streptosporangiaceae</taxon>
        <taxon>Acrocarpospora</taxon>
    </lineage>
</organism>
<comment type="caution">
    <text evidence="7">The sequence shown here is derived from an EMBL/GenBank/DDBJ whole genome shotgun (WGS) entry which is preliminary data.</text>
</comment>
<dbReference type="PROSITE" id="PS50893">
    <property type="entry name" value="ABC_TRANSPORTER_2"/>
    <property type="match status" value="1"/>
</dbReference>
<dbReference type="AlphaFoldDB" id="A0A5M3X8U9"/>
<evidence type="ECO:0000256" key="3">
    <source>
        <dbReference type="ARBA" id="ARBA00022741"/>
    </source>
</evidence>
<dbReference type="EMBL" id="BLAE01000072">
    <property type="protein sequence ID" value="GES15263.1"/>
    <property type="molecule type" value="Genomic_DNA"/>
</dbReference>
<evidence type="ECO:0000256" key="2">
    <source>
        <dbReference type="ARBA" id="ARBA00022448"/>
    </source>
</evidence>
<dbReference type="PANTHER" id="PTHR42711:SF4">
    <property type="entry name" value="ABC TRANSPORTER RELATED"/>
    <property type="match status" value="1"/>
</dbReference>
<evidence type="ECO:0000256" key="5">
    <source>
        <dbReference type="ARBA" id="ARBA00023251"/>
    </source>
</evidence>
<keyword evidence="2" id="KW-0813">Transport</keyword>
<evidence type="ECO:0000256" key="4">
    <source>
        <dbReference type="ARBA" id="ARBA00022840"/>
    </source>
</evidence>